<protein>
    <submittedName>
        <fullName evidence="2">DUF58 domain-containing protein</fullName>
    </submittedName>
</protein>
<dbReference type="EMBL" id="RDQL01000006">
    <property type="protein sequence ID" value="RMX00213.1"/>
    <property type="molecule type" value="Genomic_DNA"/>
</dbReference>
<evidence type="ECO:0000313" key="4">
    <source>
        <dbReference type="Proteomes" id="UP000267035"/>
    </source>
</evidence>
<gene>
    <name evidence="3" type="ORF">EBQ25_06030</name>
    <name evidence="2" type="ORF">EBQ26_07265</name>
</gene>
<keyword evidence="1" id="KW-0472">Membrane</keyword>
<accession>A0A3M6Q3M6</accession>
<evidence type="ECO:0000313" key="3">
    <source>
        <dbReference type="EMBL" id="RMX00213.1"/>
    </source>
</evidence>
<comment type="caution">
    <text evidence="2">The sequence shown here is derived from an EMBL/GenBank/DDBJ whole genome shotgun (WGS) entry which is preliminary data.</text>
</comment>
<dbReference type="EMBL" id="RDQM01000008">
    <property type="protein sequence ID" value="RMW97819.1"/>
    <property type="molecule type" value="Genomic_DNA"/>
</dbReference>
<feature type="transmembrane region" description="Helical" evidence="1">
    <location>
        <begin position="53"/>
        <end position="76"/>
    </location>
</feature>
<evidence type="ECO:0000256" key="1">
    <source>
        <dbReference type="SAM" id="Phobius"/>
    </source>
</evidence>
<keyword evidence="1" id="KW-0812">Transmembrane</keyword>
<evidence type="ECO:0000313" key="2">
    <source>
        <dbReference type="EMBL" id="RMW97819.1"/>
    </source>
</evidence>
<dbReference type="PANTHER" id="PTHR34351">
    <property type="entry name" value="SLR1927 PROTEIN-RELATED"/>
    <property type="match status" value="1"/>
</dbReference>
<keyword evidence="4" id="KW-1185">Reference proteome</keyword>
<evidence type="ECO:0000313" key="5">
    <source>
        <dbReference type="Proteomes" id="UP000267521"/>
    </source>
</evidence>
<dbReference type="AlphaFoldDB" id="A0A3M6Q3M6"/>
<name>A0A3M6Q3M6_9BURK</name>
<dbReference type="Proteomes" id="UP000267035">
    <property type="component" value="Unassembled WGS sequence"/>
</dbReference>
<organism evidence="2 5">
    <name type="scientific">Allofranklinella schreckenbergeri</name>
    <dbReference type="NCBI Taxonomy" id="1076744"/>
    <lineage>
        <taxon>Bacteria</taxon>
        <taxon>Pseudomonadati</taxon>
        <taxon>Pseudomonadota</taxon>
        <taxon>Betaproteobacteria</taxon>
        <taxon>Burkholderiales</taxon>
        <taxon>Comamonadaceae</taxon>
        <taxon>Allofranklinella</taxon>
    </lineage>
</organism>
<dbReference type="PANTHER" id="PTHR34351:SF1">
    <property type="entry name" value="SLR1927 PROTEIN"/>
    <property type="match status" value="1"/>
</dbReference>
<keyword evidence="1" id="KW-1133">Transmembrane helix</keyword>
<proteinExistence type="predicted"/>
<sequence>MSGPAMTAPNPALAHAAAPATAGPSANLRTRLHRWITQRLPRTNHWVLTQRNLYVLPSGAGWMLGATSALLLIAAINYQINLGFLFAFMLAGVTFVSVLMAHGNLRGLQWRAQEPAPVFAHQAASLPVFVQHTGGKKRFAIGLRFLDGHSAHTAPSLLLDVPPGEASGHALTLPALPRGLHASPPIAIETRFPMGAFRVWSIWRPAVSLLVYPAPESNAPALPQSQAAGAAGLAATRSPSFEMEGFRSYQRGDPIKSILWKKTATALATGSGDWVRRDHTQLGATELWLDHASTGLHHPEAVLSRLCAWVIQADALGLSYGLRLPQTQIEPGQGAAHKHQCLRALALS</sequence>
<reference evidence="4 5" key="1">
    <citation type="submission" date="2018-10" db="EMBL/GenBank/DDBJ databases">
        <title>Comamonadaceae CDC group NO-1 genome sequencing and assembly.</title>
        <authorList>
            <person name="Bernier A.-M."/>
            <person name="Bernard K."/>
        </authorList>
    </citation>
    <scope>NUCLEOTIDE SEQUENCE [LARGE SCALE GENOMIC DNA]</scope>
    <source>
        <strain evidence="3 4">NML161473</strain>
        <strain evidence="2 5">NML970147</strain>
    </source>
</reference>
<accession>A0A3M6QAQ1</accession>
<dbReference type="Proteomes" id="UP000267521">
    <property type="component" value="Unassembled WGS sequence"/>
</dbReference>
<feature type="transmembrane region" description="Helical" evidence="1">
    <location>
        <begin position="82"/>
        <end position="101"/>
    </location>
</feature>